<evidence type="ECO:0000256" key="1">
    <source>
        <dbReference type="SAM" id="Phobius"/>
    </source>
</evidence>
<dbReference type="Proteomes" id="UP000789706">
    <property type="component" value="Unassembled WGS sequence"/>
</dbReference>
<keyword evidence="1" id="KW-0812">Transmembrane</keyword>
<keyword evidence="1" id="KW-0472">Membrane</keyword>
<keyword evidence="1" id="KW-1133">Transmembrane helix</keyword>
<accession>A0A9N8UW10</accession>
<sequence>MSQTPTAPVAEKVDTTVGTTKGKFTIIFSLIFFFIGVIFSLFSSNTLFSHFSLDEPPTPTIPSEIKVPDGYKFSFLLYGNGNNKYTCVVASKSWDISSVQADLINRNDSHYDPAFYVASLTSNSDGTLIFKSVLVKHDNSSLTVKRDTKVDSPENNSVTKIHAPWERYAALNTVSGGSFSDIGYVVVVSTYKGASRAVSECGDNYQDGNIDTEPFTATYYFYSGSIPSNTTTNDSNESSNNNGAMNSIFIGYTQLGLTIIIGFITIGIALF</sequence>
<keyword evidence="3" id="KW-1185">Reference proteome</keyword>
<evidence type="ECO:0000313" key="3">
    <source>
        <dbReference type="Proteomes" id="UP000789706"/>
    </source>
</evidence>
<dbReference type="AlphaFoldDB" id="A0A9N8UW10"/>
<comment type="caution">
    <text evidence="2">The sequence shown here is derived from an EMBL/GenBank/DDBJ whole genome shotgun (WGS) entry which is preliminary data.</text>
</comment>
<organism evidence="2 3">
    <name type="scientific">Diversispora eburnea</name>
    <dbReference type="NCBI Taxonomy" id="1213867"/>
    <lineage>
        <taxon>Eukaryota</taxon>
        <taxon>Fungi</taxon>
        <taxon>Fungi incertae sedis</taxon>
        <taxon>Mucoromycota</taxon>
        <taxon>Glomeromycotina</taxon>
        <taxon>Glomeromycetes</taxon>
        <taxon>Diversisporales</taxon>
        <taxon>Diversisporaceae</taxon>
        <taxon>Diversispora</taxon>
    </lineage>
</organism>
<name>A0A9N8UW10_9GLOM</name>
<feature type="transmembrane region" description="Helical" evidence="1">
    <location>
        <begin position="249"/>
        <end position="270"/>
    </location>
</feature>
<gene>
    <name evidence="2" type="ORF">DEBURN_LOCUS343</name>
</gene>
<proteinExistence type="predicted"/>
<reference evidence="2" key="1">
    <citation type="submission" date="2021-06" db="EMBL/GenBank/DDBJ databases">
        <authorList>
            <person name="Kallberg Y."/>
            <person name="Tangrot J."/>
            <person name="Rosling A."/>
        </authorList>
    </citation>
    <scope>NUCLEOTIDE SEQUENCE</scope>
    <source>
        <strain evidence="2">AZ414A</strain>
    </source>
</reference>
<evidence type="ECO:0000313" key="2">
    <source>
        <dbReference type="EMBL" id="CAG8433093.1"/>
    </source>
</evidence>
<feature type="transmembrane region" description="Helical" evidence="1">
    <location>
        <begin position="24"/>
        <end position="42"/>
    </location>
</feature>
<dbReference type="EMBL" id="CAJVPK010000011">
    <property type="protein sequence ID" value="CAG8433093.1"/>
    <property type="molecule type" value="Genomic_DNA"/>
</dbReference>
<dbReference type="OrthoDB" id="1859733at2759"/>
<protein>
    <submittedName>
        <fullName evidence="2">10722_t:CDS:1</fullName>
    </submittedName>
</protein>